<dbReference type="InterPro" id="IPR057727">
    <property type="entry name" value="WCX_dom"/>
</dbReference>
<dbReference type="GeneID" id="82880329"/>
<evidence type="ECO:0000259" key="3">
    <source>
        <dbReference type="Pfam" id="PF25583"/>
    </source>
</evidence>
<feature type="domain" description="PafC HTH" evidence="2">
    <location>
        <begin position="11"/>
        <end position="123"/>
    </location>
</feature>
<dbReference type="Pfam" id="PF13280">
    <property type="entry name" value="WYL"/>
    <property type="match status" value="1"/>
</dbReference>
<dbReference type="Pfam" id="PF19187">
    <property type="entry name" value="HTH_PafC"/>
    <property type="match status" value="1"/>
</dbReference>
<evidence type="ECO:0000313" key="6">
    <source>
        <dbReference type="Proteomes" id="UP000185479"/>
    </source>
</evidence>
<dbReference type="KEGG" id="cfc:CFLV_06330"/>
<dbReference type="InterPro" id="IPR026881">
    <property type="entry name" value="WYL_dom"/>
</dbReference>
<accession>A0A1L7CLY0</accession>
<dbReference type="Pfam" id="PF25583">
    <property type="entry name" value="WCX"/>
    <property type="match status" value="1"/>
</dbReference>
<feature type="domain" description="WCX" evidence="3">
    <location>
        <begin position="253"/>
        <end position="314"/>
    </location>
</feature>
<dbReference type="PROSITE" id="PS52050">
    <property type="entry name" value="WYL"/>
    <property type="match status" value="1"/>
</dbReference>
<evidence type="ECO:0000313" key="4">
    <source>
        <dbReference type="EMBL" id="APT86841.1"/>
    </source>
</evidence>
<dbReference type="Proteomes" id="UP000185479">
    <property type="component" value="Chromosome"/>
</dbReference>
<organism evidence="4 6">
    <name type="scientific">Corynebacterium flavescens</name>
    <dbReference type="NCBI Taxonomy" id="28028"/>
    <lineage>
        <taxon>Bacteria</taxon>
        <taxon>Bacillati</taxon>
        <taxon>Actinomycetota</taxon>
        <taxon>Actinomycetes</taxon>
        <taxon>Mycobacteriales</taxon>
        <taxon>Corynebacteriaceae</taxon>
        <taxon>Corynebacterium</taxon>
    </lineage>
</organism>
<dbReference type="EMBL" id="BJNB01000006">
    <property type="protein sequence ID" value="GEB97116.1"/>
    <property type="molecule type" value="Genomic_DNA"/>
</dbReference>
<reference evidence="4 6" key="1">
    <citation type="submission" date="2014-08" db="EMBL/GenBank/DDBJ databases">
        <title>Complete genome sequence of Corynebacterium flavescens OJ8(T)(=DSM 20296(T)), isolated from cheese.</title>
        <authorList>
            <person name="Ruckert C."/>
            <person name="Albersmeier A."/>
            <person name="Winkler A."/>
            <person name="Kalinowski J."/>
        </authorList>
    </citation>
    <scope>NUCLEOTIDE SEQUENCE [LARGE SCALE GENOMIC DNA]</scope>
    <source>
        <strain evidence="4 6">OJ8</strain>
    </source>
</reference>
<dbReference type="EMBL" id="CP009246">
    <property type="protein sequence ID" value="APT86841.1"/>
    <property type="molecule type" value="Genomic_DNA"/>
</dbReference>
<reference evidence="5 7" key="2">
    <citation type="submission" date="2019-06" db="EMBL/GenBank/DDBJ databases">
        <title>Whole genome shotgun sequence of Corynebacterium flavescens NBRC 14136.</title>
        <authorList>
            <person name="Hosoyama A."/>
            <person name="Uohara A."/>
            <person name="Ohji S."/>
            <person name="Ichikawa N."/>
        </authorList>
    </citation>
    <scope>NUCLEOTIDE SEQUENCE [LARGE SCALE GENOMIC DNA]</scope>
    <source>
        <strain evidence="5 7">NBRC 14136</strain>
    </source>
</reference>
<dbReference type="PANTHER" id="PTHR34580">
    <property type="match status" value="1"/>
</dbReference>
<dbReference type="InterPro" id="IPR028349">
    <property type="entry name" value="PafC-like"/>
</dbReference>
<feature type="domain" description="WYL" evidence="1">
    <location>
        <begin position="149"/>
        <end position="215"/>
    </location>
</feature>
<dbReference type="AlphaFoldDB" id="A0A1L7CLY0"/>
<dbReference type="RefSeq" id="WP_075729803.1">
    <property type="nucleotide sequence ID" value="NZ_BJNB01000006.1"/>
</dbReference>
<evidence type="ECO:0000259" key="1">
    <source>
        <dbReference type="Pfam" id="PF13280"/>
    </source>
</evidence>
<evidence type="ECO:0000259" key="2">
    <source>
        <dbReference type="Pfam" id="PF19187"/>
    </source>
</evidence>
<evidence type="ECO:0000313" key="7">
    <source>
        <dbReference type="Proteomes" id="UP000315353"/>
    </source>
</evidence>
<dbReference type="Proteomes" id="UP000315353">
    <property type="component" value="Unassembled WGS sequence"/>
</dbReference>
<protein>
    <submittedName>
        <fullName evidence="4">Transcriptional regulator</fullName>
    </submittedName>
    <submittedName>
        <fullName evidence="5">WYL domain-containing protein</fullName>
    </submittedName>
</protein>
<dbReference type="InterPro" id="IPR051534">
    <property type="entry name" value="CBASS_pafABC_assoc_protein"/>
</dbReference>
<dbReference type="STRING" id="28028.CFLV_06330"/>
<dbReference type="PANTHER" id="PTHR34580:SF1">
    <property type="entry name" value="PROTEIN PAFC"/>
    <property type="match status" value="1"/>
</dbReference>
<proteinExistence type="predicted"/>
<dbReference type="OrthoDB" id="5174471at2"/>
<dbReference type="PIRSF" id="PIRSF016838">
    <property type="entry name" value="PafC"/>
    <property type="match status" value="1"/>
</dbReference>
<sequence length="319" mass="36128">MAADGSQKLQALVRSLNLIPYFRTHPDQTPLEAATDLGMRPEELKDAVERLFCSGVGRRTEDLIDLSFNYRDGVTIYNDQGLDKPLRLTPTEAGALLLTLESLEAMPGLVDSAAVLSAAAKLRGIMDEKTSAIYDSLAAADPRQSQAQALVAQGLNERRKLAFYYWSASSDEEKYRVVDPARIFIVDSHTYLAAWDEQVHAHRRFRIDRMREIEILDEKANPHLRQLDFDPEEPFAMERPQHVQLEIHQEFTWLADYHDIKLGEPVGNGYLSATMPVGSVDWFLRFALGESDRLRVTGPKKLVEALAERREKALEGYTR</sequence>
<keyword evidence="6" id="KW-1185">Reference proteome</keyword>
<evidence type="ECO:0000313" key="5">
    <source>
        <dbReference type="EMBL" id="GEB97116.1"/>
    </source>
</evidence>
<gene>
    <name evidence="5" type="ORF">CFL01nite_06110</name>
    <name evidence="4" type="ORF">CFLV_06330</name>
</gene>
<dbReference type="InterPro" id="IPR043839">
    <property type="entry name" value="PafC_HTH"/>
</dbReference>
<name>A0A1L7CLY0_CORFL</name>